<dbReference type="KEGG" id="clus:A9F13_02g00473"/>
<feature type="compositionally biased region" description="Basic residues" evidence="1">
    <location>
        <begin position="63"/>
        <end position="73"/>
    </location>
</feature>
<feature type="compositionally biased region" description="Basic and acidic residues" evidence="1">
    <location>
        <begin position="1"/>
        <end position="24"/>
    </location>
</feature>
<dbReference type="AlphaFoldDB" id="A0AA91Q2V1"/>
<gene>
    <name evidence="2" type="ORF">A9F13_02g00473</name>
</gene>
<dbReference type="Proteomes" id="UP000195602">
    <property type="component" value="Unassembled WGS sequence"/>
</dbReference>
<dbReference type="EMBL" id="LYUB02000002">
    <property type="protein sequence ID" value="OVF10255.1"/>
    <property type="molecule type" value="Genomic_DNA"/>
</dbReference>
<evidence type="ECO:0000256" key="1">
    <source>
        <dbReference type="SAM" id="MobiDB-lite"/>
    </source>
</evidence>
<accession>A0AA91Q2V1</accession>
<feature type="compositionally biased region" description="Polar residues" evidence="1">
    <location>
        <begin position="28"/>
        <end position="37"/>
    </location>
</feature>
<name>A0AA91Q2V1_CLALS</name>
<evidence type="ECO:0000313" key="3">
    <source>
        <dbReference type="Proteomes" id="UP000195602"/>
    </source>
</evidence>
<reference evidence="2 3" key="1">
    <citation type="submission" date="2017-04" db="EMBL/GenBank/DDBJ databases">
        <title>Draft genome of the yeast Clavispora lusitaniae type strain CBS 6936.</title>
        <authorList>
            <person name="Durrens P."/>
            <person name="Klopp C."/>
            <person name="Biteau N."/>
            <person name="Fitton-Ouhabi V."/>
            <person name="Dementhon K."/>
            <person name="Accoceberry I."/>
            <person name="Sherman D.J."/>
            <person name="Noel T."/>
        </authorList>
    </citation>
    <scope>NUCLEOTIDE SEQUENCE [LARGE SCALE GENOMIC DNA]</scope>
    <source>
        <strain evidence="2 3">CBS 6936</strain>
    </source>
</reference>
<evidence type="ECO:0000313" key="2">
    <source>
        <dbReference type="EMBL" id="OVF10255.1"/>
    </source>
</evidence>
<organism evidence="2 3">
    <name type="scientific">Clavispora lusitaniae</name>
    <name type="common">Candida lusitaniae</name>
    <dbReference type="NCBI Taxonomy" id="36911"/>
    <lineage>
        <taxon>Eukaryota</taxon>
        <taxon>Fungi</taxon>
        <taxon>Dikarya</taxon>
        <taxon>Ascomycota</taxon>
        <taxon>Saccharomycotina</taxon>
        <taxon>Pichiomycetes</taxon>
        <taxon>Metschnikowiaceae</taxon>
        <taxon>Clavispora</taxon>
    </lineage>
</organism>
<comment type="caution">
    <text evidence="2">The sequence shown here is derived from an EMBL/GenBank/DDBJ whole genome shotgun (WGS) entry which is preliminary data.</text>
</comment>
<sequence>MDAIDKIDESDKTDAIDKIDESDKVGQAASQTVSDPNTKSREITENAPSETGAGDAPNGERAGRRKKNKKKKAAVSSSSEEDFVDSASSLPSRRPSRSKQFKQKMDTDLENTIEMLKESIAE</sequence>
<feature type="region of interest" description="Disordered" evidence="1">
    <location>
        <begin position="1"/>
        <end position="109"/>
    </location>
</feature>
<proteinExistence type="predicted"/>
<protein>
    <submittedName>
        <fullName evidence="2">Uncharacterized protein</fullName>
    </submittedName>
</protein>